<dbReference type="InterPro" id="IPR027986">
    <property type="entry name" value="TCAIM"/>
</dbReference>
<evidence type="ECO:0000259" key="1">
    <source>
        <dbReference type="Pfam" id="PF14687"/>
    </source>
</evidence>
<reference evidence="3" key="2">
    <citation type="journal article" date="2021" name="Genome Biol. Evol.">
        <title>Developing a high-quality reference genome for a parasitic bivalve with doubly uniparental inheritance (Bivalvia: Unionida).</title>
        <authorList>
            <person name="Smith C.H."/>
        </authorList>
    </citation>
    <scope>NUCLEOTIDE SEQUENCE</scope>
    <source>
        <strain evidence="3">CHS0354</strain>
        <tissue evidence="3">Mantle</tissue>
    </source>
</reference>
<dbReference type="Pfam" id="PF14688">
    <property type="entry name" value="DUF4461"/>
    <property type="match status" value="1"/>
</dbReference>
<protein>
    <recommendedName>
        <fullName evidence="5">T-cell activation inhibitor, mitochondrial</fullName>
    </recommendedName>
</protein>
<accession>A0AAE0THZ4</accession>
<evidence type="ECO:0000313" key="3">
    <source>
        <dbReference type="EMBL" id="KAK3610285.1"/>
    </source>
</evidence>
<sequence length="486" mass="55403">MFRTCIFSLKLQKKQLFPLIIGRRTITAHETAAVLRPFYFAVHPDRFGSHPNERSINEESLKNLHEYVDSLQKGNKVQPTEIVFFIQAFDSKGHFIGLRKVKITLASSDLRTTLTSVLKSCELPLDYLQTISAQKRESGIVNQPVKWDPSYYAATGKPNPYQQSSYKPPPQKTLGGWLRENISRIRRYSESARFLQGEIDKICEKLVDLIGMSGIHWDNIWGNRHYMGCLKTFDRLCTQQTHRIQSILKGRMVVFSSKTGINLHGEVVLGSEDVPTEWMTLLLSVKAYDAVLERLPRMEHELSSLLNGIKVVRGQRHQMMMAQQYEVLLNKILNSLRRCQEDVLREIGTEDLSHLELVAEGDSGPLALSSSGQLLIPASVPGSMAVKFIAENKVNAVIFLAKNEREMEEMEEILVRCKKAFDLSSLLRDDTVTPQQMTECCKRLLDLQYGLGEYLQGAELRISMYYTVMKDGEITIPWNWLDDSGL</sequence>
<evidence type="ECO:0000259" key="2">
    <source>
        <dbReference type="Pfam" id="PF14688"/>
    </source>
</evidence>
<dbReference type="PANTHER" id="PTHR31596">
    <property type="entry name" value="T-CELL ACTIVATION INHIBITOR, MITOCHONDRIAL"/>
    <property type="match status" value="1"/>
</dbReference>
<dbReference type="InterPro" id="IPR027989">
    <property type="entry name" value="DUF4461"/>
</dbReference>
<proteinExistence type="predicted"/>
<reference evidence="3" key="3">
    <citation type="submission" date="2023-05" db="EMBL/GenBank/DDBJ databases">
        <authorList>
            <person name="Smith C.H."/>
        </authorList>
    </citation>
    <scope>NUCLEOTIDE SEQUENCE</scope>
    <source>
        <strain evidence="3">CHS0354</strain>
        <tissue evidence="3">Mantle</tissue>
    </source>
</reference>
<feature type="domain" description="DUF4461" evidence="2">
    <location>
        <begin position="173"/>
        <end position="480"/>
    </location>
</feature>
<dbReference type="Proteomes" id="UP001195483">
    <property type="component" value="Unassembled WGS sequence"/>
</dbReference>
<feature type="domain" description="DUF4460" evidence="1">
    <location>
        <begin position="24"/>
        <end position="123"/>
    </location>
</feature>
<dbReference type="InterPro" id="IPR028031">
    <property type="entry name" value="DUF4460"/>
</dbReference>
<organism evidence="3 4">
    <name type="scientific">Potamilus streckersoni</name>
    <dbReference type="NCBI Taxonomy" id="2493646"/>
    <lineage>
        <taxon>Eukaryota</taxon>
        <taxon>Metazoa</taxon>
        <taxon>Spiralia</taxon>
        <taxon>Lophotrochozoa</taxon>
        <taxon>Mollusca</taxon>
        <taxon>Bivalvia</taxon>
        <taxon>Autobranchia</taxon>
        <taxon>Heteroconchia</taxon>
        <taxon>Palaeoheterodonta</taxon>
        <taxon>Unionida</taxon>
        <taxon>Unionoidea</taxon>
        <taxon>Unionidae</taxon>
        <taxon>Ambleminae</taxon>
        <taxon>Lampsilini</taxon>
        <taxon>Potamilus</taxon>
    </lineage>
</organism>
<dbReference type="AlphaFoldDB" id="A0AAE0THZ4"/>
<dbReference type="EMBL" id="JAEAOA010001777">
    <property type="protein sequence ID" value="KAK3610285.1"/>
    <property type="molecule type" value="Genomic_DNA"/>
</dbReference>
<evidence type="ECO:0008006" key="5">
    <source>
        <dbReference type="Google" id="ProtNLM"/>
    </source>
</evidence>
<keyword evidence="4" id="KW-1185">Reference proteome</keyword>
<dbReference type="PANTHER" id="PTHR31596:SF1">
    <property type="entry name" value="T-CELL ACTIVATION INHIBITOR, MITOCHONDRIAL"/>
    <property type="match status" value="1"/>
</dbReference>
<dbReference type="Pfam" id="PF14687">
    <property type="entry name" value="DUF4460"/>
    <property type="match status" value="1"/>
</dbReference>
<dbReference type="GO" id="GO:0005739">
    <property type="term" value="C:mitochondrion"/>
    <property type="evidence" value="ECO:0007669"/>
    <property type="project" value="TreeGrafter"/>
</dbReference>
<reference evidence="3" key="1">
    <citation type="journal article" date="2021" name="Genome Biol. Evol.">
        <title>A High-Quality Reference Genome for a Parasitic Bivalve with Doubly Uniparental Inheritance (Bivalvia: Unionida).</title>
        <authorList>
            <person name="Smith C.H."/>
        </authorList>
    </citation>
    <scope>NUCLEOTIDE SEQUENCE</scope>
    <source>
        <strain evidence="3">CHS0354</strain>
    </source>
</reference>
<evidence type="ECO:0000313" key="4">
    <source>
        <dbReference type="Proteomes" id="UP001195483"/>
    </source>
</evidence>
<gene>
    <name evidence="3" type="ORF">CHS0354_029747</name>
</gene>
<name>A0AAE0THZ4_9BIVA</name>
<comment type="caution">
    <text evidence="3">The sequence shown here is derived from an EMBL/GenBank/DDBJ whole genome shotgun (WGS) entry which is preliminary data.</text>
</comment>